<accession>A0A371H5Q9</accession>
<protein>
    <submittedName>
        <fullName evidence="1">Uncharacterized protein</fullName>
    </submittedName>
</protein>
<dbReference type="AlphaFoldDB" id="A0A371H5Q9"/>
<sequence>MVLALCRIYLRTTKDTNHLFPTYANINWSIGYHYESTIVQRFLTDPFSNRYQSISKCKIIQARKYKMNDELLQTFSKIPKYAKFLKELCTNKRKKLKGDVEMGRHVSALIKSKQLATTKKCRDPNTFTIPCTIGKCTFDIILDLGASISVMLSSVYRSLRLGALEPTSVVIQLANRSIAHTHLTFWNICWCKPFLKTTRTKIDMHARTLSMEFGDNMVEYNIFKAMKHLTENHSVFNLDMIDQLEKSLTQFMQLSMSSQKNMNALIKNLKVQLGIWQSNWRINQVKTSWVALNPILRSNVSIPFAKALEQMPTYVKFMKELLIKKQIFKEDKNVALSEEYSAILQRKLPSKLKDPGSFTIPCTIENLAIRKALCDLGESTNLMPLSMLNKIREEI</sequence>
<evidence type="ECO:0000313" key="2">
    <source>
        <dbReference type="Proteomes" id="UP000257109"/>
    </source>
</evidence>
<dbReference type="Proteomes" id="UP000257109">
    <property type="component" value="Unassembled WGS sequence"/>
</dbReference>
<gene>
    <name evidence="1" type="ORF">CR513_19005</name>
</gene>
<proteinExistence type="predicted"/>
<dbReference type="PANTHER" id="PTHR33067">
    <property type="entry name" value="RNA-DIRECTED DNA POLYMERASE-RELATED"/>
    <property type="match status" value="1"/>
</dbReference>
<reference evidence="1" key="1">
    <citation type="submission" date="2018-05" db="EMBL/GenBank/DDBJ databases">
        <title>Draft genome of Mucuna pruriens seed.</title>
        <authorList>
            <person name="Nnadi N.E."/>
            <person name="Vos R."/>
            <person name="Hasami M.H."/>
            <person name="Devisetty U.K."/>
            <person name="Aguiy J.C."/>
        </authorList>
    </citation>
    <scope>NUCLEOTIDE SEQUENCE [LARGE SCALE GENOMIC DNA]</scope>
    <source>
        <strain evidence="1">JCA_2017</strain>
    </source>
</reference>
<feature type="non-terminal residue" evidence="1">
    <location>
        <position position="1"/>
    </location>
</feature>
<dbReference type="PANTHER" id="PTHR33067:SF9">
    <property type="entry name" value="RNA-DIRECTED DNA POLYMERASE"/>
    <property type="match status" value="1"/>
</dbReference>
<keyword evidence="2" id="KW-1185">Reference proteome</keyword>
<comment type="caution">
    <text evidence="1">The sequence shown here is derived from an EMBL/GenBank/DDBJ whole genome shotgun (WGS) entry which is preliminary data.</text>
</comment>
<name>A0A371H5Q9_MUCPR</name>
<evidence type="ECO:0000313" key="1">
    <source>
        <dbReference type="EMBL" id="RDX98117.1"/>
    </source>
</evidence>
<organism evidence="1 2">
    <name type="scientific">Mucuna pruriens</name>
    <name type="common">Velvet bean</name>
    <name type="synonym">Dolichos pruriens</name>
    <dbReference type="NCBI Taxonomy" id="157652"/>
    <lineage>
        <taxon>Eukaryota</taxon>
        <taxon>Viridiplantae</taxon>
        <taxon>Streptophyta</taxon>
        <taxon>Embryophyta</taxon>
        <taxon>Tracheophyta</taxon>
        <taxon>Spermatophyta</taxon>
        <taxon>Magnoliopsida</taxon>
        <taxon>eudicotyledons</taxon>
        <taxon>Gunneridae</taxon>
        <taxon>Pentapetalae</taxon>
        <taxon>rosids</taxon>
        <taxon>fabids</taxon>
        <taxon>Fabales</taxon>
        <taxon>Fabaceae</taxon>
        <taxon>Papilionoideae</taxon>
        <taxon>50 kb inversion clade</taxon>
        <taxon>NPAAA clade</taxon>
        <taxon>indigoferoid/millettioid clade</taxon>
        <taxon>Phaseoleae</taxon>
        <taxon>Mucuna</taxon>
    </lineage>
</organism>
<dbReference type="InterPro" id="IPR021109">
    <property type="entry name" value="Peptidase_aspartic_dom_sf"/>
</dbReference>
<dbReference type="Gene3D" id="2.40.70.10">
    <property type="entry name" value="Acid Proteases"/>
    <property type="match status" value="1"/>
</dbReference>
<dbReference type="EMBL" id="QJKJ01003504">
    <property type="protein sequence ID" value="RDX98117.1"/>
    <property type="molecule type" value="Genomic_DNA"/>
</dbReference>